<evidence type="ECO:0000259" key="2">
    <source>
        <dbReference type="Pfam" id="PF13598"/>
    </source>
</evidence>
<gene>
    <name evidence="4" type="ORF">OLMES_5512</name>
</gene>
<dbReference type="NCBIfam" id="TIGR02231">
    <property type="entry name" value="mucoidy inhibitor MuiA family protein"/>
    <property type="match status" value="1"/>
</dbReference>
<name>A0A1Y0IG69_9GAMM</name>
<dbReference type="PANTHER" id="PTHR31005:SF8">
    <property type="entry name" value="DUF4139 DOMAIN-CONTAINING PROTEIN"/>
    <property type="match status" value="1"/>
</dbReference>
<evidence type="ECO:0000259" key="3">
    <source>
        <dbReference type="Pfam" id="PF13600"/>
    </source>
</evidence>
<dbReference type="RefSeq" id="WP_087464159.1">
    <property type="nucleotide sequence ID" value="NZ_CP021425.1"/>
</dbReference>
<dbReference type="PANTHER" id="PTHR31005">
    <property type="entry name" value="DUF4139 DOMAIN-CONTAINING PROTEIN"/>
    <property type="match status" value="1"/>
</dbReference>
<evidence type="ECO:0000313" key="4">
    <source>
        <dbReference type="EMBL" id="ARU59492.1"/>
    </source>
</evidence>
<feature type="coiled-coil region" evidence="1">
    <location>
        <begin position="139"/>
        <end position="173"/>
    </location>
</feature>
<dbReference type="InterPro" id="IPR025554">
    <property type="entry name" value="DUF4140"/>
</dbReference>
<dbReference type="InterPro" id="IPR037291">
    <property type="entry name" value="DUF4139"/>
</dbReference>
<dbReference type="OrthoDB" id="9777444at2"/>
<evidence type="ECO:0000256" key="1">
    <source>
        <dbReference type="SAM" id="Coils"/>
    </source>
</evidence>
<dbReference type="InterPro" id="IPR011935">
    <property type="entry name" value="CHP02231"/>
</dbReference>
<reference evidence="4 5" key="1">
    <citation type="submission" date="2017-05" db="EMBL/GenBank/DDBJ databases">
        <title>Genomic insights into alkan degradation activity of Oleiphilus messinensis.</title>
        <authorList>
            <person name="Kozyavkin S.A."/>
            <person name="Slesarev A.I."/>
            <person name="Golyshin P.N."/>
            <person name="Korzhenkov A."/>
            <person name="Golyshina O.N."/>
            <person name="Toshchakov S.V."/>
        </authorList>
    </citation>
    <scope>NUCLEOTIDE SEQUENCE [LARGE SCALE GENOMIC DNA]</scope>
    <source>
        <strain evidence="4 5">ME102</strain>
    </source>
</reference>
<dbReference type="Pfam" id="PF13598">
    <property type="entry name" value="DUF4139"/>
    <property type="match status" value="1"/>
</dbReference>
<dbReference type="Proteomes" id="UP000196027">
    <property type="component" value="Chromosome"/>
</dbReference>
<protein>
    <recommendedName>
        <fullName evidence="6">Mucoidy inhibitor MuiA family protein</fullName>
    </recommendedName>
</protein>
<dbReference type="AlphaFoldDB" id="A0A1Y0IG69"/>
<dbReference type="Pfam" id="PF13600">
    <property type="entry name" value="DUF4140"/>
    <property type="match status" value="1"/>
</dbReference>
<organism evidence="4 5">
    <name type="scientific">Oleiphilus messinensis</name>
    <dbReference type="NCBI Taxonomy" id="141451"/>
    <lineage>
        <taxon>Bacteria</taxon>
        <taxon>Pseudomonadati</taxon>
        <taxon>Pseudomonadota</taxon>
        <taxon>Gammaproteobacteria</taxon>
        <taxon>Oceanospirillales</taxon>
        <taxon>Oleiphilaceae</taxon>
        <taxon>Oleiphilus</taxon>
    </lineage>
</organism>
<dbReference type="KEGG" id="ome:OLMES_5512"/>
<accession>A0A1Y0IG69</accession>
<feature type="domain" description="DUF4140" evidence="3">
    <location>
        <begin position="20"/>
        <end position="117"/>
    </location>
</feature>
<evidence type="ECO:0000313" key="5">
    <source>
        <dbReference type="Proteomes" id="UP000196027"/>
    </source>
</evidence>
<evidence type="ECO:0008006" key="6">
    <source>
        <dbReference type="Google" id="ProtNLM"/>
    </source>
</evidence>
<keyword evidence="5" id="KW-1185">Reference proteome</keyword>
<sequence length="544" mass="61357">MSNSQSQIITAGAQNQIRQVLIYASQAVVERVVRVKVNSGQQHIIVETQASLLDRDSLQGQVIGQGEILGLQHRQQAIAMSQHPEVSALQAQKDNLNNDRQVLLKSKDRLDKQRKFLDSVAGFAKIEIPAEIKTQFPNVDNLTTLLKFLNNEYEELDRQSLRVEKQINELDQQLDVVTRSLGQHSHSRNKSSHTIEVIFQSDQAQDITIRVSYIVPKASWSAIYKLQVPEDHSQISLQLFAQISQDSGEDWTDVALVCTNMVPVRNSRLPDLKSWYLSEPRLNRSLPSMPVGAAPVMAGSVEENVAEFDDLVLEDSEMMAEPEPAASYISSEKTQSSLACEYKLPFTASINSGERQALYPLETKSLTGTFYYYCVPSESNQVFLVSKVNSDHDLMAGRLNLHYGQQFVGSTHVEDKKAGEDLLLNLGIDRQVRVQRKIVTDKQNETLLGMMDRQNIAREMALILTVENLKDEAICIELYEAIPVPKTDKINIKNLEMTPAPTIQDYHDHRGVMQWRLELASKTTQEIKIQYYIKHPKGFSPAGL</sequence>
<feature type="coiled-coil region" evidence="1">
    <location>
        <begin position="86"/>
        <end position="113"/>
    </location>
</feature>
<feature type="domain" description="DUF4139" evidence="2">
    <location>
        <begin position="209"/>
        <end position="537"/>
    </location>
</feature>
<proteinExistence type="predicted"/>
<keyword evidence="1" id="KW-0175">Coiled coil</keyword>
<dbReference type="EMBL" id="CP021425">
    <property type="protein sequence ID" value="ARU59492.1"/>
    <property type="molecule type" value="Genomic_DNA"/>
</dbReference>